<dbReference type="Gene3D" id="3.90.950.20">
    <property type="entry name" value="CinA-like"/>
    <property type="match status" value="1"/>
</dbReference>
<keyword evidence="4" id="KW-1185">Reference proteome</keyword>
<evidence type="ECO:0000313" key="4">
    <source>
        <dbReference type="Proteomes" id="UP000444980"/>
    </source>
</evidence>
<proteinExistence type="inferred from homology"/>
<dbReference type="CDD" id="cd00885">
    <property type="entry name" value="cinA"/>
    <property type="match status" value="1"/>
</dbReference>
<dbReference type="EMBL" id="BJOU01000001">
    <property type="protein sequence ID" value="GED96036.1"/>
    <property type="molecule type" value="Genomic_DNA"/>
</dbReference>
<dbReference type="InterPro" id="IPR001453">
    <property type="entry name" value="MoaB/Mog_dom"/>
</dbReference>
<dbReference type="Pfam" id="PF02464">
    <property type="entry name" value="CinA"/>
    <property type="match status" value="1"/>
</dbReference>
<sequence length="423" mass="43692">MSARAGIVVTGTEVLNGEIADQNGPWVAARLLERSVDVAHTTICGDRPADMTAQLRFLADHGVDLIVTTGGLGPTADDLTVATVADFCDRPLHTDAALLDEIAAIIRGWGRYPDELPASVTASIAKQALVPDGAQPISPTGTAPGLAIPAADGRPAILILPGPPRELQGMWPDALTAAPIAAVLARADDLEHQRMRAFGLSEADLAHTLQRAELTLARFSTLEVTTCIRGGELDISTRFPRAEEHTYLELKQLLQQAHPREVFSPDGTTLDDLLAEALAGTTIATAESCTGGMVAARLTNRPGSSSYVLGGIVSYANSVKTGVLGVPAALIDELGAVSEPVAAAMADGARRVTGADIAVSTSGIAGPGGAVAGKPVGTVCFGLAMAGRETTTVTRRFPGDRALVRTLSTTFALHLVRQALAAA</sequence>
<dbReference type="InterPro" id="IPR050101">
    <property type="entry name" value="CinA"/>
</dbReference>
<protein>
    <recommendedName>
        <fullName evidence="1">CinA-like protein</fullName>
    </recommendedName>
</protein>
<dbReference type="InterPro" id="IPR008136">
    <property type="entry name" value="CinA_C"/>
</dbReference>
<evidence type="ECO:0000259" key="2">
    <source>
        <dbReference type="SMART" id="SM00852"/>
    </source>
</evidence>
<evidence type="ECO:0000313" key="3">
    <source>
        <dbReference type="EMBL" id="GED96036.1"/>
    </source>
</evidence>
<dbReference type="Proteomes" id="UP000444980">
    <property type="component" value="Unassembled WGS sequence"/>
</dbReference>
<dbReference type="NCBIfam" id="NF001813">
    <property type="entry name" value="PRK00549.1"/>
    <property type="match status" value="1"/>
</dbReference>
<dbReference type="PANTHER" id="PTHR13939:SF0">
    <property type="entry name" value="NMN AMIDOHYDROLASE-LIKE PROTEIN YFAY"/>
    <property type="match status" value="1"/>
</dbReference>
<reference evidence="4" key="1">
    <citation type="submission" date="2019-06" db="EMBL/GenBank/DDBJ databases">
        <title>Gordonia isolated from sludge of a wastewater treatment plant.</title>
        <authorList>
            <person name="Tamura T."/>
            <person name="Aoyama K."/>
            <person name="Kang Y."/>
            <person name="Saito S."/>
            <person name="Akiyama N."/>
            <person name="Yazawa K."/>
            <person name="Gonoi T."/>
            <person name="Mikami Y."/>
        </authorList>
    </citation>
    <scope>NUCLEOTIDE SEQUENCE [LARGE SCALE GENOMIC DNA]</scope>
    <source>
        <strain evidence="4">NBRC 107697</strain>
    </source>
</reference>
<dbReference type="InterPro" id="IPR036425">
    <property type="entry name" value="MoaB/Mog-like_dom_sf"/>
</dbReference>
<gene>
    <name evidence="3" type="primary">cinA</name>
    <name evidence="3" type="ORF">nbrc107697_00750</name>
</gene>
<dbReference type="InterPro" id="IPR008135">
    <property type="entry name" value="Competence-induced_CinA"/>
</dbReference>
<feature type="domain" description="MoaB/Mog" evidence="2">
    <location>
        <begin position="6"/>
        <end position="182"/>
    </location>
</feature>
<evidence type="ECO:0000256" key="1">
    <source>
        <dbReference type="HAMAP-Rule" id="MF_00226"/>
    </source>
</evidence>
<name>A0A7M4BQ75_9ACTN</name>
<dbReference type="RefSeq" id="WP_161925563.1">
    <property type="nucleotide sequence ID" value="NZ_BJOU01000001.1"/>
</dbReference>
<dbReference type="Pfam" id="PF00994">
    <property type="entry name" value="MoCF_biosynth"/>
    <property type="match status" value="1"/>
</dbReference>
<dbReference type="SUPFAM" id="SSF53218">
    <property type="entry name" value="Molybdenum cofactor biosynthesis proteins"/>
    <property type="match status" value="1"/>
</dbReference>
<dbReference type="HAMAP" id="MF_00226_B">
    <property type="entry name" value="CinA_B"/>
    <property type="match status" value="1"/>
</dbReference>
<comment type="similarity">
    <text evidence="1">Belongs to the CinA family.</text>
</comment>
<dbReference type="PANTHER" id="PTHR13939">
    <property type="entry name" value="NICOTINAMIDE-NUCLEOTIDE AMIDOHYDROLASE PNCC"/>
    <property type="match status" value="1"/>
</dbReference>
<comment type="caution">
    <text evidence="3">The sequence shown here is derived from an EMBL/GenBank/DDBJ whole genome shotgun (WGS) entry which is preliminary data.</text>
</comment>
<dbReference type="SMART" id="SM00852">
    <property type="entry name" value="MoCF_biosynth"/>
    <property type="match status" value="1"/>
</dbReference>
<accession>A0A7M4BQ75</accession>
<dbReference type="Gene3D" id="3.40.980.10">
    <property type="entry name" value="MoaB/Mog-like domain"/>
    <property type="match status" value="1"/>
</dbReference>
<dbReference type="AlphaFoldDB" id="A0A7M4BQ75"/>
<dbReference type="SUPFAM" id="SSF142433">
    <property type="entry name" value="CinA-like"/>
    <property type="match status" value="1"/>
</dbReference>
<organism evidence="3 4">
    <name type="scientific">Gordonia crocea</name>
    <dbReference type="NCBI Taxonomy" id="589162"/>
    <lineage>
        <taxon>Bacteria</taxon>
        <taxon>Bacillati</taxon>
        <taxon>Actinomycetota</taxon>
        <taxon>Actinomycetes</taxon>
        <taxon>Mycobacteriales</taxon>
        <taxon>Gordoniaceae</taxon>
        <taxon>Gordonia</taxon>
    </lineage>
</organism>
<dbReference type="PIRSF" id="PIRSF006728">
    <property type="entry name" value="CinA"/>
    <property type="match status" value="1"/>
</dbReference>
<dbReference type="InterPro" id="IPR036653">
    <property type="entry name" value="CinA-like_C"/>
</dbReference>
<dbReference type="OrthoDB" id="1253990at2"/>
<dbReference type="NCBIfam" id="TIGR00199">
    <property type="entry name" value="PncC_domain"/>
    <property type="match status" value="1"/>
</dbReference>